<dbReference type="EMBL" id="CM001218">
    <property type="protein sequence ID" value="AES65992.1"/>
    <property type="molecule type" value="Genomic_DNA"/>
</dbReference>
<dbReference type="EnsemblPlants" id="AES65992">
    <property type="protein sequence ID" value="AES65992"/>
    <property type="gene ID" value="MTR_2g060220"/>
</dbReference>
<keyword evidence="4" id="KW-1185">Reference proteome</keyword>
<evidence type="ECO:0000313" key="4">
    <source>
        <dbReference type="Proteomes" id="UP000002051"/>
    </source>
</evidence>
<reference evidence="2 4" key="2">
    <citation type="journal article" date="2014" name="BMC Genomics">
        <title>An improved genome release (version Mt4.0) for the model legume Medicago truncatula.</title>
        <authorList>
            <person name="Tang H."/>
            <person name="Krishnakumar V."/>
            <person name="Bidwell S."/>
            <person name="Rosen B."/>
            <person name="Chan A."/>
            <person name="Zhou S."/>
            <person name="Gentzbittel L."/>
            <person name="Childs K.L."/>
            <person name="Yandell M."/>
            <person name="Gundlach H."/>
            <person name="Mayer K.F."/>
            <person name="Schwartz D.C."/>
            <person name="Town C.D."/>
        </authorList>
    </citation>
    <scope>GENOME REANNOTATION</scope>
    <source>
        <strain evidence="3 4">cv. Jemalong A17</strain>
    </source>
</reference>
<dbReference type="AlphaFoldDB" id="G7IGR4"/>
<sequence length="296" mass="35164">MERYSDKKIKVPFFRGQRDPDAYLEWETKIEQFFQCKTYSNVQKVQVAERRRYGDPPIETWEEIKTMMRRRYIEGEKILQRERERQKRKKEMMAIIDRGMADISKILEENLLEKESLIVKETHKEECEKEREETKESDKKEVEEKGEEKENEMEMEEKNVEKFWPTITLVPSSKLVCVFKCWDSSSNIIQLPNISLCHEGNKENEETFSQQVEGNYEIWNDDHVHKSKVDEEKTNSSNKSEEPSKVKVTCDGFHRFVFDPGGIQAINSRSNSLEEGEYDVILKFSLLTRIIKVIVE</sequence>
<name>G7IGR4_MEDTR</name>
<evidence type="ECO:0000313" key="2">
    <source>
        <dbReference type="EMBL" id="AES65992.1"/>
    </source>
</evidence>
<feature type="compositionally biased region" description="Basic and acidic residues" evidence="1">
    <location>
        <begin position="123"/>
        <end position="148"/>
    </location>
</feature>
<reference evidence="2 4" key="1">
    <citation type="journal article" date="2011" name="Nature">
        <title>The Medicago genome provides insight into the evolution of rhizobial symbioses.</title>
        <authorList>
            <person name="Young N.D."/>
            <person name="Debelle F."/>
            <person name="Oldroyd G.E."/>
            <person name="Geurts R."/>
            <person name="Cannon S.B."/>
            <person name="Udvardi M.K."/>
            <person name="Benedito V.A."/>
            <person name="Mayer K.F."/>
            <person name="Gouzy J."/>
            <person name="Schoof H."/>
            <person name="Van de Peer Y."/>
            <person name="Proost S."/>
            <person name="Cook D.R."/>
            <person name="Meyers B.C."/>
            <person name="Spannagl M."/>
            <person name="Cheung F."/>
            <person name="De Mita S."/>
            <person name="Krishnakumar V."/>
            <person name="Gundlach H."/>
            <person name="Zhou S."/>
            <person name="Mudge J."/>
            <person name="Bharti A.K."/>
            <person name="Murray J.D."/>
            <person name="Naoumkina M.A."/>
            <person name="Rosen B."/>
            <person name="Silverstein K.A."/>
            <person name="Tang H."/>
            <person name="Rombauts S."/>
            <person name="Zhao P.X."/>
            <person name="Zhou P."/>
            <person name="Barbe V."/>
            <person name="Bardou P."/>
            <person name="Bechner M."/>
            <person name="Bellec A."/>
            <person name="Berger A."/>
            <person name="Berges H."/>
            <person name="Bidwell S."/>
            <person name="Bisseling T."/>
            <person name="Choisne N."/>
            <person name="Couloux A."/>
            <person name="Denny R."/>
            <person name="Deshpande S."/>
            <person name="Dai X."/>
            <person name="Doyle J.J."/>
            <person name="Dudez A.M."/>
            <person name="Farmer A.D."/>
            <person name="Fouteau S."/>
            <person name="Franken C."/>
            <person name="Gibelin C."/>
            <person name="Gish J."/>
            <person name="Goldstein S."/>
            <person name="Gonzalez A.J."/>
            <person name="Green P.J."/>
            <person name="Hallab A."/>
            <person name="Hartog M."/>
            <person name="Hua A."/>
            <person name="Humphray S.J."/>
            <person name="Jeong D.H."/>
            <person name="Jing Y."/>
            <person name="Jocker A."/>
            <person name="Kenton S.M."/>
            <person name="Kim D.J."/>
            <person name="Klee K."/>
            <person name="Lai H."/>
            <person name="Lang C."/>
            <person name="Lin S."/>
            <person name="Macmil S.L."/>
            <person name="Magdelenat G."/>
            <person name="Matthews L."/>
            <person name="McCorrison J."/>
            <person name="Monaghan E.L."/>
            <person name="Mun J.H."/>
            <person name="Najar F.Z."/>
            <person name="Nicholson C."/>
            <person name="Noirot C."/>
            <person name="O'Bleness M."/>
            <person name="Paule C.R."/>
            <person name="Poulain J."/>
            <person name="Prion F."/>
            <person name="Qin B."/>
            <person name="Qu C."/>
            <person name="Retzel E.F."/>
            <person name="Riddle C."/>
            <person name="Sallet E."/>
            <person name="Samain S."/>
            <person name="Samson N."/>
            <person name="Sanders I."/>
            <person name="Saurat O."/>
            <person name="Scarpelli C."/>
            <person name="Schiex T."/>
            <person name="Segurens B."/>
            <person name="Severin A.J."/>
            <person name="Sherrier D.J."/>
            <person name="Shi R."/>
            <person name="Sims S."/>
            <person name="Singer S.R."/>
            <person name="Sinharoy S."/>
            <person name="Sterck L."/>
            <person name="Viollet A."/>
            <person name="Wang B.B."/>
            <person name="Wang K."/>
            <person name="Wang M."/>
            <person name="Wang X."/>
            <person name="Warfsmann J."/>
            <person name="Weissenbach J."/>
            <person name="White D.D."/>
            <person name="White J.D."/>
            <person name="Wiley G.B."/>
            <person name="Wincker P."/>
            <person name="Xing Y."/>
            <person name="Yang L."/>
            <person name="Yao Z."/>
            <person name="Ying F."/>
            <person name="Zhai J."/>
            <person name="Zhou L."/>
            <person name="Zuber A."/>
            <person name="Denarie J."/>
            <person name="Dixon R.A."/>
            <person name="May G.D."/>
            <person name="Schwartz D.C."/>
            <person name="Rogers J."/>
            <person name="Quetier F."/>
            <person name="Town C.D."/>
            <person name="Roe B.A."/>
        </authorList>
    </citation>
    <scope>NUCLEOTIDE SEQUENCE [LARGE SCALE GENOMIC DNA]</scope>
    <source>
        <strain evidence="2">A17</strain>
        <strain evidence="3 4">cv. Jemalong A17</strain>
    </source>
</reference>
<evidence type="ECO:0000313" key="3">
    <source>
        <dbReference type="EnsemblPlants" id="AES65992"/>
    </source>
</evidence>
<reference evidence="3" key="3">
    <citation type="submission" date="2015-04" db="UniProtKB">
        <authorList>
            <consortium name="EnsemblPlants"/>
        </authorList>
    </citation>
    <scope>IDENTIFICATION</scope>
    <source>
        <strain evidence="3">cv. Jemalong A17</strain>
    </source>
</reference>
<dbReference type="Proteomes" id="UP000002051">
    <property type="component" value="Chromosome 2"/>
</dbReference>
<evidence type="ECO:0000256" key="1">
    <source>
        <dbReference type="SAM" id="MobiDB-lite"/>
    </source>
</evidence>
<dbReference type="HOGENOM" id="CLU_941264_0_0_1"/>
<feature type="region of interest" description="Disordered" evidence="1">
    <location>
        <begin position="123"/>
        <end position="156"/>
    </location>
</feature>
<protein>
    <submittedName>
        <fullName evidence="2 3">Uncharacterized protein</fullName>
    </submittedName>
</protein>
<dbReference type="PaxDb" id="3880-AES65992"/>
<organism evidence="2 4">
    <name type="scientific">Medicago truncatula</name>
    <name type="common">Barrel medic</name>
    <name type="synonym">Medicago tribuloides</name>
    <dbReference type="NCBI Taxonomy" id="3880"/>
    <lineage>
        <taxon>Eukaryota</taxon>
        <taxon>Viridiplantae</taxon>
        <taxon>Streptophyta</taxon>
        <taxon>Embryophyta</taxon>
        <taxon>Tracheophyta</taxon>
        <taxon>Spermatophyta</taxon>
        <taxon>Magnoliopsida</taxon>
        <taxon>eudicotyledons</taxon>
        <taxon>Gunneridae</taxon>
        <taxon>Pentapetalae</taxon>
        <taxon>rosids</taxon>
        <taxon>fabids</taxon>
        <taxon>Fabales</taxon>
        <taxon>Fabaceae</taxon>
        <taxon>Papilionoideae</taxon>
        <taxon>50 kb inversion clade</taxon>
        <taxon>NPAAA clade</taxon>
        <taxon>Hologalegina</taxon>
        <taxon>IRL clade</taxon>
        <taxon>Trifolieae</taxon>
        <taxon>Medicago</taxon>
    </lineage>
</organism>
<accession>G7IGR4</accession>
<dbReference type="eggNOG" id="KOG0017">
    <property type="taxonomic scope" value="Eukaryota"/>
</dbReference>
<proteinExistence type="predicted"/>
<gene>
    <name evidence="2" type="ordered locus">MTR_2g060220</name>
</gene>
<dbReference type="PANTHER" id="PTHR35046:SF18">
    <property type="entry name" value="RNA-DIRECTED DNA POLYMERASE"/>
    <property type="match status" value="1"/>
</dbReference>
<dbReference type="PANTHER" id="PTHR35046">
    <property type="entry name" value="ZINC KNUCKLE (CCHC-TYPE) FAMILY PROTEIN"/>
    <property type="match status" value="1"/>
</dbReference>